<evidence type="ECO:0000313" key="1">
    <source>
        <dbReference type="EMBL" id="KAK4494825.1"/>
    </source>
</evidence>
<gene>
    <name evidence="1" type="ORF">PRZ48_014181</name>
</gene>
<dbReference type="PANTHER" id="PTHR42085:SF1">
    <property type="entry name" value="F-BOX DOMAIN-CONTAINING PROTEIN"/>
    <property type="match status" value="1"/>
</dbReference>
<dbReference type="EMBL" id="JAXOVC010000013">
    <property type="protein sequence ID" value="KAK4494825.1"/>
    <property type="molecule type" value="Genomic_DNA"/>
</dbReference>
<organism evidence="1 2">
    <name type="scientific">Zasmidium cellare</name>
    <name type="common">Wine cellar mold</name>
    <name type="synonym">Racodium cellare</name>
    <dbReference type="NCBI Taxonomy" id="395010"/>
    <lineage>
        <taxon>Eukaryota</taxon>
        <taxon>Fungi</taxon>
        <taxon>Dikarya</taxon>
        <taxon>Ascomycota</taxon>
        <taxon>Pezizomycotina</taxon>
        <taxon>Dothideomycetes</taxon>
        <taxon>Dothideomycetidae</taxon>
        <taxon>Mycosphaerellales</taxon>
        <taxon>Mycosphaerellaceae</taxon>
        <taxon>Zasmidium</taxon>
    </lineage>
</organism>
<keyword evidence="2" id="KW-1185">Reference proteome</keyword>
<dbReference type="PANTHER" id="PTHR42085">
    <property type="entry name" value="F-BOX DOMAIN-CONTAINING PROTEIN"/>
    <property type="match status" value="1"/>
</dbReference>
<proteinExistence type="predicted"/>
<dbReference type="Proteomes" id="UP001305779">
    <property type="component" value="Unassembled WGS sequence"/>
</dbReference>
<accession>A0ABR0E095</accession>
<name>A0ABR0E095_ZASCE</name>
<dbReference type="InterPro" id="IPR038883">
    <property type="entry name" value="AN11006-like"/>
</dbReference>
<comment type="caution">
    <text evidence="1">The sequence shown here is derived from an EMBL/GenBank/DDBJ whole genome shotgun (WGS) entry which is preliminary data.</text>
</comment>
<sequence length="156" mass="18465">MAEDNQLAPCYLLALPPELRDIIYEYTFGSFEVDIDPSMRRERESHIQRCNASLVLTCRQTHAESIKAYYEHTLFCSYDDPKRLYEWIIQLPSVYRKALKHVKVKCFTSMPSNPDRVEPQEKVIRGRVSWELKGVDRDVPVEVEIYKLRTPWEIRA</sequence>
<protein>
    <submittedName>
        <fullName evidence="1">Uncharacterized protein</fullName>
    </submittedName>
</protein>
<reference evidence="1 2" key="1">
    <citation type="journal article" date="2023" name="G3 (Bethesda)">
        <title>A chromosome-level genome assembly of Zasmidium syzygii isolated from banana leaves.</title>
        <authorList>
            <person name="van Westerhoven A.C."/>
            <person name="Mehrabi R."/>
            <person name="Talebi R."/>
            <person name="Steentjes M.B.F."/>
            <person name="Corcolon B."/>
            <person name="Chong P.A."/>
            <person name="Kema G.H.J."/>
            <person name="Seidl M.F."/>
        </authorList>
    </citation>
    <scope>NUCLEOTIDE SEQUENCE [LARGE SCALE GENOMIC DNA]</scope>
    <source>
        <strain evidence="1 2">P124</strain>
    </source>
</reference>
<evidence type="ECO:0000313" key="2">
    <source>
        <dbReference type="Proteomes" id="UP001305779"/>
    </source>
</evidence>